<evidence type="ECO:0000313" key="2">
    <source>
        <dbReference type="Ensembl" id="ENSCPRP00005017422.1"/>
    </source>
</evidence>
<reference evidence="2" key="2">
    <citation type="submission" date="2025-09" db="UniProtKB">
        <authorList>
            <consortium name="Ensembl"/>
        </authorList>
    </citation>
    <scope>IDENTIFICATION</scope>
</reference>
<keyword evidence="1" id="KW-1133">Transmembrane helix</keyword>
<keyword evidence="3" id="KW-1185">Reference proteome</keyword>
<keyword evidence="1" id="KW-0472">Membrane</keyword>
<dbReference type="GeneTree" id="ENSGT00990000204385"/>
<dbReference type="OMA" id="GMVHWGW"/>
<name>A0A7M4F058_CROPO</name>
<dbReference type="Proteomes" id="UP000594220">
    <property type="component" value="Unplaced"/>
</dbReference>
<keyword evidence="1" id="KW-0812">Transmembrane</keyword>
<organism evidence="2 3">
    <name type="scientific">Crocodylus porosus</name>
    <name type="common">Saltwater crocodile</name>
    <name type="synonym">Estuarine crocodile</name>
    <dbReference type="NCBI Taxonomy" id="8502"/>
    <lineage>
        <taxon>Eukaryota</taxon>
        <taxon>Metazoa</taxon>
        <taxon>Chordata</taxon>
        <taxon>Craniata</taxon>
        <taxon>Vertebrata</taxon>
        <taxon>Euteleostomi</taxon>
        <taxon>Archelosauria</taxon>
        <taxon>Archosauria</taxon>
        <taxon>Crocodylia</taxon>
        <taxon>Longirostres</taxon>
        <taxon>Crocodylidae</taxon>
        <taxon>Crocodylus</taxon>
    </lineage>
</organism>
<dbReference type="Ensembl" id="ENSCPRT00005020399.1">
    <property type="protein sequence ID" value="ENSCPRP00005017422.1"/>
    <property type="gene ID" value="ENSCPRG00005012137.1"/>
</dbReference>
<sequence length="63" mass="7360">MGLKTIWKNYKVLIVMGPSLVLIHWGWFSIQSNPLFKMKRQDLDQEPGTVTHMMQQDSKNQGK</sequence>
<feature type="transmembrane region" description="Helical" evidence="1">
    <location>
        <begin position="12"/>
        <end position="30"/>
    </location>
</feature>
<protein>
    <submittedName>
        <fullName evidence="2">Uncharacterized protein</fullName>
    </submittedName>
</protein>
<evidence type="ECO:0000256" key="1">
    <source>
        <dbReference type="SAM" id="Phobius"/>
    </source>
</evidence>
<reference evidence="2" key="1">
    <citation type="submission" date="2025-08" db="UniProtKB">
        <authorList>
            <consortium name="Ensembl"/>
        </authorList>
    </citation>
    <scope>IDENTIFICATION</scope>
</reference>
<accession>A0A7M4F058</accession>
<proteinExistence type="predicted"/>
<dbReference type="AlphaFoldDB" id="A0A7M4F058"/>
<evidence type="ECO:0000313" key="3">
    <source>
        <dbReference type="Proteomes" id="UP000594220"/>
    </source>
</evidence>